<evidence type="ECO:0000313" key="2">
    <source>
        <dbReference type="EMBL" id="KAF8444801.1"/>
    </source>
</evidence>
<reference evidence="2" key="2">
    <citation type="journal article" date="2020" name="Nat. Commun.">
        <title>Large-scale genome sequencing of mycorrhizal fungi provides insights into the early evolution of symbiotic traits.</title>
        <authorList>
            <person name="Miyauchi S."/>
            <person name="Kiss E."/>
            <person name="Kuo A."/>
            <person name="Drula E."/>
            <person name="Kohler A."/>
            <person name="Sanchez-Garcia M."/>
            <person name="Morin E."/>
            <person name="Andreopoulos B."/>
            <person name="Barry K.W."/>
            <person name="Bonito G."/>
            <person name="Buee M."/>
            <person name="Carver A."/>
            <person name="Chen C."/>
            <person name="Cichocki N."/>
            <person name="Clum A."/>
            <person name="Culley D."/>
            <person name="Crous P.W."/>
            <person name="Fauchery L."/>
            <person name="Girlanda M."/>
            <person name="Hayes R.D."/>
            <person name="Keri Z."/>
            <person name="LaButti K."/>
            <person name="Lipzen A."/>
            <person name="Lombard V."/>
            <person name="Magnuson J."/>
            <person name="Maillard F."/>
            <person name="Murat C."/>
            <person name="Nolan M."/>
            <person name="Ohm R.A."/>
            <person name="Pangilinan J."/>
            <person name="Pereira M.F."/>
            <person name="Perotto S."/>
            <person name="Peter M."/>
            <person name="Pfister S."/>
            <person name="Riley R."/>
            <person name="Sitrit Y."/>
            <person name="Stielow J.B."/>
            <person name="Szollosi G."/>
            <person name="Zifcakova L."/>
            <person name="Stursova M."/>
            <person name="Spatafora J.W."/>
            <person name="Tedersoo L."/>
            <person name="Vaario L.M."/>
            <person name="Yamada A."/>
            <person name="Yan M."/>
            <person name="Wang P."/>
            <person name="Xu J."/>
            <person name="Bruns T."/>
            <person name="Baldrian P."/>
            <person name="Vilgalys R."/>
            <person name="Dunand C."/>
            <person name="Henrissat B."/>
            <person name="Grigoriev I.V."/>
            <person name="Hibbett D."/>
            <person name="Nagy L.G."/>
            <person name="Martin F.M."/>
        </authorList>
    </citation>
    <scope>NUCLEOTIDE SEQUENCE</scope>
    <source>
        <strain evidence="2">BED1</strain>
    </source>
</reference>
<gene>
    <name evidence="2" type="ORF">L210DRAFT_3629047</name>
</gene>
<comment type="caution">
    <text evidence="2">The sequence shown here is derived from an EMBL/GenBank/DDBJ whole genome shotgun (WGS) entry which is preliminary data.</text>
</comment>
<evidence type="ECO:0000259" key="1">
    <source>
        <dbReference type="Pfam" id="PF20236"/>
    </source>
</evidence>
<protein>
    <recommendedName>
        <fullName evidence="1">DUF6593 domain-containing protein</fullName>
    </recommendedName>
</protein>
<reference evidence="2" key="1">
    <citation type="submission" date="2019-10" db="EMBL/GenBank/DDBJ databases">
        <authorList>
            <consortium name="DOE Joint Genome Institute"/>
            <person name="Kuo A."/>
            <person name="Miyauchi S."/>
            <person name="Kiss E."/>
            <person name="Drula E."/>
            <person name="Kohler A."/>
            <person name="Sanchez-Garcia M."/>
            <person name="Andreopoulos B."/>
            <person name="Barry K.W."/>
            <person name="Bonito G."/>
            <person name="Buee M."/>
            <person name="Carver A."/>
            <person name="Chen C."/>
            <person name="Cichocki N."/>
            <person name="Clum A."/>
            <person name="Culley D."/>
            <person name="Crous P.W."/>
            <person name="Fauchery L."/>
            <person name="Girlanda M."/>
            <person name="Hayes R."/>
            <person name="Keri Z."/>
            <person name="LaButti K."/>
            <person name="Lipzen A."/>
            <person name="Lombard V."/>
            <person name="Magnuson J."/>
            <person name="Maillard F."/>
            <person name="Morin E."/>
            <person name="Murat C."/>
            <person name="Nolan M."/>
            <person name="Ohm R."/>
            <person name="Pangilinan J."/>
            <person name="Pereira M."/>
            <person name="Perotto S."/>
            <person name="Peter M."/>
            <person name="Riley R."/>
            <person name="Sitrit Y."/>
            <person name="Stielow B."/>
            <person name="Szollosi G."/>
            <person name="Zifcakova L."/>
            <person name="Stursova M."/>
            <person name="Spatafora J.W."/>
            <person name="Tedersoo L."/>
            <person name="Vaario L.-M."/>
            <person name="Yamada A."/>
            <person name="Yan M."/>
            <person name="Wang P."/>
            <person name="Xu J."/>
            <person name="Bruns T."/>
            <person name="Baldrian P."/>
            <person name="Vilgalys R."/>
            <person name="Henrissat B."/>
            <person name="Grigoriev I.V."/>
            <person name="Hibbett D."/>
            <person name="Nagy L.G."/>
            <person name="Martin F.M."/>
        </authorList>
    </citation>
    <scope>NUCLEOTIDE SEQUENCE</scope>
    <source>
        <strain evidence="2">BED1</strain>
    </source>
</reference>
<dbReference type="InterPro" id="IPR046528">
    <property type="entry name" value="DUF6593"/>
</dbReference>
<accession>A0AAD4C1E6</accession>
<name>A0AAD4C1E6_BOLED</name>
<keyword evidence="3" id="KW-1185">Reference proteome</keyword>
<evidence type="ECO:0000313" key="3">
    <source>
        <dbReference type="Proteomes" id="UP001194468"/>
    </source>
</evidence>
<dbReference type="EMBL" id="WHUW01000006">
    <property type="protein sequence ID" value="KAF8444801.1"/>
    <property type="molecule type" value="Genomic_DNA"/>
</dbReference>
<sequence>MDSQLTLVDSLDPTPPEEDIILVFDDDGDVRNTTLRIRGADLPSYYVDTSKSTTTVWAGDRLLATITRRTFRPDQITLPGLSPMNLGRWLKAPKLWGFPLEFCDCGRPFEWRRSRLGQLVMRELGRPDDILAWFSKRRDLGPGNHLMYAAYLTIKPEIIGMQDVIVLSCLLAEHKLRFIVAEDGNSVFDTMIVGF</sequence>
<proteinExistence type="predicted"/>
<organism evidence="2 3">
    <name type="scientific">Boletus edulis BED1</name>
    <dbReference type="NCBI Taxonomy" id="1328754"/>
    <lineage>
        <taxon>Eukaryota</taxon>
        <taxon>Fungi</taxon>
        <taxon>Dikarya</taxon>
        <taxon>Basidiomycota</taxon>
        <taxon>Agaricomycotina</taxon>
        <taxon>Agaricomycetes</taxon>
        <taxon>Agaricomycetidae</taxon>
        <taxon>Boletales</taxon>
        <taxon>Boletineae</taxon>
        <taxon>Boletaceae</taxon>
        <taxon>Boletoideae</taxon>
        <taxon>Boletus</taxon>
    </lineage>
</organism>
<dbReference type="Proteomes" id="UP001194468">
    <property type="component" value="Unassembled WGS sequence"/>
</dbReference>
<feature type="domain" description="DUF6593" evidence="1">
    <location>
        <begin position="29"/>
        <end position="177"/>
    </location>
</feature>
<dbReference type="AlphaFoldDB" id="A0AAD4C1E6"/>
<dbReference type="Pfam" id="PF20236">
    <property type="entry name" value="DUF6593"/>
    <property type="match status" value="1"/>
</dbReference>